<name>A0A501PNJ9_9PROT</name>
<proteinExistence type="predicted"/>
<feature type="region of interest" description="Disordered" evidence="1">
    <location>
        <begin position="34"/>
        <end position="56"/>
    </location>
</feature>
<organism evidence="2 3">
    <name type="scientific">Emcibacter nanhaiensis</name>
    <dbReference type="NCBI Taxonomy" id="1505037"/>
    <lineage>
        <taxon>Bacteria</taxon>
        <taxon>Pseudomonadati</taxon>
        <taxon>Pseudomonadota</taxon>
        <taxon>Alphaproteobacteria</taxon>
        <taxon>Emcibacterales</taxon>
        <taxon>Emcibacteraceae</taxon>
        <taxon>Emcibacter</taxon>
    </lineage>
</organism>
<evidence type="ECO:0000256" key="1">
    <source>
        <dbReference type="SAM" id="MobiDB-lite"/>
    </source>
</evidence>
<accession>A0A501PNJ9</accession>
<comment type="caution">
    <text evidence="2">The sequence shown here is derived from an EMBL/GenBank/DDBJ whole genome shotgun (WGS) entry which is preliminary data.</text>
</comment>
<evidence type="ECO:0000313" key="2">
    <source>
        <dbReference type="EMBL" id="TPD61544.1"/>
    </source>
</evidence>
<keyword evidence="3" id="KW-1185">Reference proteome</keyword>
<dbReference type="EMBL" id="VFIY01000005">
    <property type="protein sequence ID" value="TPD61544.1"/>
    <property type="molecule type" value="Genomic_DNA"/>
</dbReference>
<dbReference type="AlphaFoldDB" id="A0A501PNJ9"/>
<sequence>MSGYSLAGLFSAFSGTDTGTGYKSLSFDHFRSRATDGHRQGHSRHGHSVHDGREKPAAENSFQISLSKVGRSYLQSNVAGTEQTTEETPAEEQEFALFRNHGQQRRAQAFLDNLLRKLVSVFAIKILGDFLGALKDGASLDQLALDESQTDIGEATENEQSVVTVEEPAEQEDTPAAPSLATLSISVGLQIDITIGQLSQDGGVLSSQTVEADNPLVSDQTATNLVA</sequence>
<gene>
    <name evidence="2" type="ORF">FIV46_04870</name>
</gene>
<reference evidence="3" key="1">
    <citation type="submission" date="2019-06" db="EMBL/GenBank/DDBJ databases">
        <title>The complete genome of Emcibacter congregatus ZYLT.</title>
        <authorList>
            <person name="Zhao Z."/>
        </authorList>
    </citation>
    <scope>NUCLEOTIDE SEQUENCE [LARGE SCALE GENOMIC DNA]</scope>
    <source>
        <strain evidence="3">MCCC 1A06723</strain>
    </source>
</reference>
<dbReference type="RefSeq" id="WP_139938972.1">
    <property type="nucleotide sequence ID" value="NZ_JBHSYP010000003.1"/>
</dbReference>
<evidence type="ECO:0000313" key="3">
    <source>
        <dbReference type="Proteomes" id="UP000319148"/>
    </source>
</evidence>
<protein>
    <submittedName>
        <fullName evidence="2">Uncharacterized protein</fullName>
    </submittedName>
</protein>
<dbReference type="Proteomes" id="UP000319148">
    <property type="component" value="Unassembled WGS sequence"/>
</dbReference>